<feature type="compositionally biased region" description="Low complexity" evidence="1">
    <location>
        <begin position="18"/>
        <end position="29"/>
    </location>
</feature>
<name>A0A2A4J8C9_HELVI</name>
<feature type="region of interest" description="Disordered" evidence="1">
    <location>
        <begin position="14"/>
        <end position="93"/>
    </location>
</feature>
<organism evidence="2">
    <name type="scientific">Heliothis virescens</name>
    <name type="common">Tobacco budworm moth</name>
    <dbReference type="NCBI Taxonomy" id="7102"/>
    <lineage>
        <taxon>Eukaryota</taxon>
        <taxon>Metazoa</taxon>
        <taxon>Ecdysozoa</taxon>
        <taxon>Arthropoda</taxon>
        <taxon>Hexapoda</taxon>
        <taxon>Insecta</taxon>
        <taxon>Pterygota</taxon>
        <taxon>Neoptera</taxon>
        <taxon>Endopterygota</taxon>
        <taxon>Lepidoptera</taxon>
        <taxon>Glossata</taxon>
        <taxon>Ditrysia</taxon>
        <taxon>Noctuoidea</taxon>
        <taxon>Noctuidae</taxon>
        <taxon>Heliothinae</taxon>
        <taxon>Heliothis</taxon>
    </lineage>
</organism>
<reference evidence="2" key="1">
    <citation type="submission" date="2017-09" db="EMBL/GenBank/DDBJ databases">
        <title>Contemporary evolution of a Lepidopteran species, Heliothis virescens, in response to modern agricultural practices.</title>
        <authorList>
            <person name="Fritz M.L."/>
            <person name="Deyonke A.M."/>
            <person name="Papanicolaou A."/>
            <person name="Micinski S."/>
            <person name="Westbrook J."/>
            <person name="Gould F."/>
        </authorList>
    </citation>
    <scope>NUCLEOTIDE SEQUENCE [LARGE SCALE GENOMIC DNA]</scope>
    <source>
        <strain evidence="2">HvINT-</strain>
        <tissue evidence="2">Whole body</tissue>
    </source>
</reference>
<feature type="compositionally biased region" description="Polar residues" evidence="1">
    <location>
        <begin position="55"/>
        <end position="70"/>
    </location>
</feature>
<sequence length="184" mass="20043">MLSCWLAGATKFAGRWSARPAEQPRSPAAAPAPPPRPPPTCSVNRVALGPRRQVRLTQTEAIRQTTQRSATPWRPSIGRRCAADTPTNDPRTTVQQGDVVTCGSSGPAGLDALAAAKRPPIVVLTAIQNRATRPQHRSFGRARSPVFTSCYFLRPPAHHFLIPDFISYLISHLCEALTFVNKVM</sequence>
<comment type="caution">
    <text evidence="2">The sequence shown here is derived from an EMBL/GenBank/DDBJ whole genome shotgun (WGS) entry which is preliminary data.</text>
</comment>
<dbReference type="EMBL" id="NWSH01002697">
    <property type="protein sequence ID" value="PCG67662.1"/>
    <property type="molecule type" value="Genomic_DNA"/>
</dbReference>
<gene>
    <name evidence="2" type="ORF">B5V51_6088</name>
</gene>
<proteinExistence type="predicted"/>
<evidence type="ECO:0000313" key="2">
    <source>
        <dbReference type="EMBL" id="PCG67662.1"/>
    </source>
</evidence>
<protein>
    <submittedName>
        <fullName evidence="2">Uncharacterized protein</fullName>
    </submittedName>
</protein>
<feature type="compositionally biased region" description="Pro residues" evidence="1">
    <location>
        <begin position="30"/>
        <end position="40"/>
    </location>
</feature>
<evidence type="ECO:0000256" key="1">
    <source>
        <dbReference type="SAM" id="MobiDB-lite"/>
    </source>
</evidence>
<dbReference type="AlphaFoldDB" id="A0A2A4J8C9"/>
<accession>A0A2A4J8C9</accession>